<accession>A0A832VXN3</accession>
<sequence length="324" mass="37861">MHVPRIRDFVITHDCLVLSVVDYVPQQYYGDGEGIRAMLRYVPHEEGERRRGSVRYTKLDTAGAFSYMRKHHPEWIRDVFVVPEHEVAEYLRPDEMLEEVMAHHARLRALVEWLEGCGVDRRYMGITGSLLSGLASEHSDIDFVAYGREWWLARQCLAELSEGGPIRRVDEPMWRKIYEKRKPELSYREFVLHEKRKLNRGMVQGTYFDLLYVRDERGMAEYTPPRRTRRLGMRTLTAEVIEDRYAFDAPAIYEVDHPDVRRVVCYTHTYAGQAFKGEVLEARGMLEKTSEGLQLVVGTTREASGEWIRSLTLLEREALEETDS</sequence>
<dbReference type="EMBL" id="DUIH01000017">
    <property type="protein sequence ID" value="HIH70007.1"/>
    <property type="molecule type" value="Genomic_DNA"/>
</dbReference>
<evidence type="ECO:0000313" key="1">
    <source>
        <dbReference type="EMBL" id="HIH70007.1"/>
    </source>
</evidence>
<name>A0A832VXN3_9EURY</name>
<dbReference type="Proteomes" id="UP000600363">
    <property type="component" value="Unassembled WGS sequence"/>
</dbReference>
<gene>
    <name evidence="1" type="ORF">HA299_05295</name>
</gene>
<reference evidence="1" key="1">
    <citation type="journal article" date="2020" name="bioRxiv">
        <title>A rank-normalized archaeal taxonomy based on genome phylogeny resolves widespread incomplete and uneven classifications.</title>
        <authorList>
            <person name="Rinke C."/>
            <person name="Chuvochina M."/>
            <person name="Mussig A.J."/>
            <person name="Chaumeil P.-A."/>
            <person name="Waite D.W."/>
            <person name="Whitman W.B."/>
            <person name="Parks D.H."/>
            <person name="Hugenholtz P."/>
        </authorList>
    </citation>
    <scope>NUCLEOTIDE SEQUENCE</scope>
    <source>
        <strain evidence="1">UBA12518</strain>
    </source>
</reference>
<comment type="caution">
    <text evidence="1">The sequence shown here is derived from an EMBL/GenBank/DDBJ whole genome shotgun (WGS) entry which is preliminary data.</text>
</comment>
<evidence type="ECO:0000313" key="2">
    <source>
        <dbReference type="Proteomes" id="UP000600363"/>
    </source>
</evidence>
<proteinExistence type="predicted"/>
<protein>
    <submittedName>
        <fullName evidence="1">DNA polymerase subunit beta</fullName>
    </submittedName>
</protein>
<organism evidence="1 2">
    <name type="scientific">Methermicoccus shengliensis</name>
    <dbReference type="NCBI Taxonomy" id="660064"/>
    <lineage>
        <taxon>Archaea</taxon>
        <taxon>Methanobacteriati</taxon>
        <taxon>Methanobacteriota</taxon>
        <taxon>Stenosarchaea group</taxon>
        <taxon>Methanomicrobia</taxon>
        <taxon>Methanosarcinales</taxon>
        <taxon>Methermicoccaceae</taxon>
        <taxon>Methermicoccus</taxon>
    </lineage>
</organism>
<dbReference type="AlphaFoldDB" id="A0A832VXN3"/>